<feature type="compositionally biased region" description="Polar residues" evidence="1">
    <location>
        <begin position="156"/>
        <end position="167"/>
    </location>
</feature>
<dbReference type="Proteomes" id="UP000318571">
    <property type="component" value="Chromosome 6"/>
</dbReference>
<evidence type="ECO:0000313" key="3">
    <source>
        <dbReference type="Proteomes" id="UP000318571"/>
    </source>
</evidence>
<comment type="caution">
    <text evidence="2">The sequence shown here is derived from an EMBL/GenBank/DDBJ whole genome shotgun (WGS) entry which is preliminary data.</text>
</comment>
<dbReference type="AlphaFoldDB" id="A0A553PNC6"/>
<feature type="non-terminal residue" evidence="2">
    <location>
        <position position="283"/>
    </location>
</feature>
<feature type="region of interest" description="Disordered" evidence="1">
    <location>
        <begin position="68"/>
        <end position="168"/>
    </location>
</feature>
<evidence type="ECO:0000313" key="2">
    <source>
        <dbReference type="EMBL" id="TRY79174.1"/>
    </source>
</evidence>
<feature type="compositionally biased region" description="Polar residues" evidence="1">
    <location>
        <begin position="131"/>
        <end position="140"/>
    </location>
</feature>
<name>A0A553PNC6_TIGCA</name>
<protein>
    <submittedName>
        <fullName evidence="2">Uncharacterized protein</fullName>
    </submittedName>
</protein>
<feature type="compositionally biased region" description="Polar residues" evidence="1">
    <location>
        <begin position="85"/>
        <end position="101"/>
    </location>
</feature>
<evidence type="ECO:0000256" key="1">
    <source>
        <dbReference type="SAM" id="MobiDB-lite"/>
    </source>
</evidence>
<keyword evidence="3" id="KW-1185">Reference proteome</keyword>
<reference evidence="2 3" key="1">
    <citation type="journal article" date="2018" name="Nat. Ecol. Evol.">
        <title>Genomic signatures of mitonuclear coevolution across populations of Tigriopus californicus.</title>
        <authorList>
            <person name="Barreto F.S."/>
            <person name="Watson E.T."/>
            <person name="Lima T.G."/>
            <person name="Willett C.S."/>
            <person name="Edmands S."/>
            <person name="Li W."/>
            <person name="Burton R.S."/>
        </authorList>
    </citation>
    <scope>NUCLEOTIDE SEQUENCE [LARGE SCALE GENOMIC DNA]</scope>
    <source>
        <strain evidence="2 3">San Diego</strain>
    </source>
</reference>
<dbReference type="EMBL" id="VCGU01000002">
    <property type="protein sequence ID" value="TRY79174.1"/>
    <property type="molecule type" value="Genomic_DNA"/>
</dbReference>
<accession>A0A553PNC6</accession>
<gene>
    <name evidence="2" type="ORF">TCAL_16103</name>
</gene>
<organism evidence="2 3">
    <name type="scientific">Tigriopus californicus</name>
    <name type="common">Marine copepod</name>
    <dbReference type="NCBI Taxonomy" id="6832"/>
    <lineage>
        <taxon>Eukaryota</taxon>
        <taxon>Metazoa</taxon>
        <taxon>Ecdysozoa</taxon>
        <taxon>Arthropoda</taxon>
        <taxon>Crustacea</taxon>
        <taxon>Multicrustacea</taxon>
        <taxon>Hexanauplia</taxon>
        <taxon>Copepoda</taxon>
        <taxon>Harpacticoida</taxon>
        <taxon>Harpacticidae</taxon>
        <taxon>Tigriopus</taxon>
    </lineage>
</organism>
<feature type="compositionally biased region" description="Low complexity" evidence="1">
    <location>
        <begin position="102"/>
        <end position="115"/>
    </location>
</feature>
<sequence>MARNHYTVSTPLSTIQRSSSNLIHGKSTNPLVPFIPEEVAFLDETLRSYDLNSNEIKHVSTISVGGNLGTMDAETSGVTDDRKMSTATSLGSAQYLSPTTESSSMRSKMSSSNPSFETSGLPEPSRLPPTRRNTSLSESSAYYYGQISHNPGYAPTNPQVGQKSLTRPQVHRALSGPIWHGTVTKDRPSFHLQTAHHNFIGGDARLSRNGQTNIGSKKGGVNGTYLHHRYPQSGSSASTMRGREASMANGMTVTPNGNGTTYSIRSDKVGFNSALSKAQFNYN</sequence>
<proteinExistence type="predicted"/>